<evidence type="ECO:0000313" key="5">
    <source>
        <dbReference type="EMBL" id="CAI6264072.1"/>
    </source>
</evidence>
<dbReference type="PROSITE" id="PS51891">
    <property type="entry name" value="CENP_V_GFA"/>
    <property type="match status" value="1"/>
</dbReference>
<evidence type="ECO:0000256" key="1">
    <source>
        <dbReference type="ARBA" id="ARBA00005495"/>
    </source>
</evidence>
<dbReference type="AlphaFoldDB" id="A0A9W4U1V3"/>
<evidence type="ECO:0000313" key="6">
    <source>
        <dbReference type="Proteomes" id="UP001152607"/>
    </source>
</evidence>
<dbReference type="SUPFAM" id="SSF51316">
    <property type="entry name" value="Mss4-like"/>
    <property type="match status" value="1"/>
</dbReference>
<dbReference type="Proteomes" id="UP001152607">
    <property type="component" value="Unassembled WGS sequence"/>
</dbReference>
<dbReference type="InterPro" id="IPR011057">
    <property type="entry name" value="Mss4-like_sf"/>
</dbReference>
<dbReference type="EMBL" id="CAOQHR010000001">
    <property type="protein sequence ID" value="CAI6264072.1"/>
    <property type="molecule type" value="Genomic_DNA"/>
</dbReference>
<dbReference type="GO" id="GO:0016846">
    <property type="term" value="F:carbon-sulfur lyase activity"/>
    <property type="evidence" value="ECO:0007669"/>
    <property type="project" value="InterPro"/>
</dbReference>
<feature type="domain" description="CENP-V/GFA" evidence="4">
    <location>
        <begin position="21"/>
        <end position="137"/>
    </location>
</feature>
<keyword evidence="2" id="KW-0479">Metal-binding</keyword>
<dbReference type="InterPro" id="IPR052355">
    <property type="entry name" value="CENP-V-like"/>
</dbReference>
<reference evidence="5" key="1">
    <citation type="submission" date="2023-01" db="EMBL/GenBank/DDBJ databases">
        <authorList>
            <person name="Van Ghelder C."/>
            <person name="Rancurel C."/>
        </authorList>
    </citation>
    <scope>NUCLEOTIDE SEQUENCE</scope>
    <source>
        <strain evidence="5">CNCM I-4278</strain>
    </source>
</reference>
<dbReference type="InterPro" id="IPR006913">
    <property type="entry name" value="CENP-V/GFA"/>
</dbReference>
<dbReference type="Pfam" id="PF04828">
    <property type="entry name" value="GFA"/>
    <property type="match status" value="1"/>
</dbReference>
<comment type="caution">
    <text evidence="5">The sequence shown here is derived from an EMBL/GenBank/DDBJ whole genome shotgun (WGS) entry which is preliminary data.</text>
</comment>
<dbReference type="Gene3D" id="2.170.150.70">
    <property type="match status" value="1"/>
</dbReference>
<dbReference type="GO" id="GO:0046872">
    <property type="term" value="F:metal ion binding"/>
    <property type="evidence" value="ECO:0007669"/>
    <property type="project" value="UniProtKB-KW"/>
</dbReference>
<protein>
    <recommendedName>
        <fullName evidence="4">CENP-V/GFA domain-containing protein</fullName>
    </recommendedName>
</protein>
<evidence type="ECO:0000256" key="2">
    <source>
        <dbReference type="ARBA" id="ARBA00022723"/>
    </source>
</evidence>
<evidence type="ECO:0000259" key="4">
    <source>
        <dbReference type="PROSITE" id="PS51891"/>
    </source>
</evidence>
<dbReference type="PANTHER" id="PTHR28620:SF1">
    <property type="entry name" value="CENP-V_GFA DOMAIN-CONTAINING PROTEIN"/>
    <property type="match status" value="1"/>
</dbReference>
<dbReference type="OrthoDB" id="2993351at2759"/>
<keyword evidence="3" id="KW-0862">Zinc</keyword>
<comment type="similarity">
    <text evidence="1">Belongs to the Gfa family.</text>
</comment>
<gene>
    <name evidence="5" type="ORF">PDIGIT_LOCUS1466</name>
</gene>
<accession>A0A9W4U1V3</accession>
<proteinExistence type="inferred from homology"/>
<dbReference type="PANTHER" id="PTHR28620">
    <property type="entry name" value="CENTROMERE PROTEIN V"/>
    <property type="match status" value="1"/>
</dbReference>
<organism evidence="5 6">
    <name type="scientific">Periconia digitata</name>
    <dbReference type="NCBI Taxonomy" id="1303443"/>
    <lineage>
        <taxon>Eukaryota</taxon>
        <taxon>Fungi</taxon>
        <taxon>Dikarya</taxon>
        <taxon>Ascomycota</taxon>
        <taxon>Pezizomycotina</taxon>
        <taxon>Dothideomycetes</taxon>
        <taxon>Pleosporomycetidae</taxon>
        <taxon>Pleosporales</taxon>
        <taxon>Massarineae</taxon>
        <taxon>Periconiaceae</taxon>
        <taxon>Periconia</taxon>
    </lineage>
</organism>
<keyword evidence="6" id="KW-1185">Reference proteome</keyword>
<sequence length="154" mass="17371">MGSSDSPALAPSFDPSNAQTYHAICQCGAVRYAVTLSPPLAQQKVVECNCSICSRNGYLFVYPSREQFFLQSGEEVLRSYSFGIKRMLHKFCGTCGSAVFADPRMKEFGEKEFDLLAVNVRMFKDVKLKDLNIVPYDGWNKREFVDSEHLQTFA</sequence>
<evidence type="ECO:0000256" key="3">
    <source>
        <dbReference type="ARBA" id="ARBA00022833"/>
    </source>
</evidence>
<name>A0A9W4U1V3_9PLEO</name>